<feature type="domain" description="Inosine/uridine-preferring nucleoside hydrolase" evidence="3">
    <location>
        <begin position="45"/>
        <end position="349"/>
    </location>
</feature>
<dbReference type="OMA" id="FMVEMVH"/>
<accession>Q6BSS3</accession>
<dbReference type="InParanoid" id="Q6BSS3"/>
<protein>
    <submittedName>
        <fullName evidence="4">DEHA2D06644p</fullName>
    </submittedName>
</protein>
<evidence type="ECO:0000313" key="5">
    <source>
        <dbReference type="Proteomes" id="UP000000599"/>
    </source>
</evidence>
<dbReference type="RefSeq" id="XP_458747.2">
    <property type="nucleotide sequence ID" value="XM_458747.1"/>
</dbReference>
<dbReference type="VEuPathDB" id="FungiDB:DEHA2D06644g"/>
<feature type="signal peptide" evidence="2">
    <location>
        <begin position="1"/>
        <end position="20"/>
    </location>
</feature>
<dbReference type="PANTHER" id="PTHR46190:SF1">
    <property type="entry name" value="SI:CH211-201H21.5"/>
    <property type="match status" value="1"/>
</dbReference>
<dbReference type="PANTHER" id="PTHR46190">
    <property type="entry name" value="SI:CH211-201H21.5-RELATED"/>
    <property type="match status" value="1"/>
</dbReference>
<keyword evidence="5" id="KW-1185">Reference proteome</keyword>
<keyword evidence="2" id="KW-0732">Signal</keyword>
<dbReference type="EMBL" id="CR382136">
    <property type="protein sequence ID" value="CAG86891.2"/>
    <property type="molecule type" value="Genomic_DNA"/>
</dbReference>
<reference evidence="4 5" key="1">
    <citation type="journal article" date="2004" name="Nature">
        <title>Genome evolution in yeasts.</title>
        <authorList>
            <consortium name="Genolevures"/>
            <person name="Dujon B."/>
            <person name="Sherman D."/>
            <person name="Fischer G."/>
            <person name="Durrens P."/>
            <person name="Casaregola S."/>
            <person name="Lafontaine I."/>
            <person name="de Montigny J."/>
            <person name="Marck C."/>
            <person name="Neuveglise C."/>
            <person name="Talla E."/>
            <person name="Goffard N."/>
            <person name="Frangeul L."/>
            <person name="Aigle M."/>
            <person name="Anthouard V."/>
            <person name="Babour A."/>
            <person name="Barbe V."/>
            <person name="Barnay S."/>
            <person name="Blanchin S."/>
            <person name="Beckerich J.M."/>
            <person name="Beyne E."/>
            <person name="Bleykasten C."/>
            <person name="Boisrame A."/>
            <person name="Boyer J."/>
            <person name="Cattolico L."/>
            <person name="Confanioleri F."/>
            <person name="de Daruvar A."/>
            <person name="Despons L."/>
            <person name="Fabre E."/>
            <person name="Fairhead C."/>
            <person name="Ferry-Dumazet H."/>
            <person name="Groppi A."/>
            <person name="Hantraye F."/>
            <person name="Hennequin C."/>
            <person name="Jauniaux N."/>
            <person name="Joyet P."/>
            <person name="Kachouri R."/>
            <person name="Kerrest A."/>
            <person name="Koszul R."/>
            <person name="Lemaire M."/>
            <person name="Lesur I."/>
            <person name="Ma L."/>
            <person name="Muller H."/>
            <person name="Nicaud J.M."/>
            <person name="Nikolski M."/>
            <person name="Oztas S."/>
            <person name="Ozier-Kalogeropoulos O."/>
            <person name="Pellenz S."/>
            <person name="Potier S."/>
            <person name="Richard G.F."/>
            <person name="Straub M.L."/>
            <person name="Suleau A."/>
            <person name="Swennene D."/>
            <person name="Tekaia F."/>
            <person name="Wesolowski-Louvel M."/>
            <person name="Westhof E."/>
            <person name="Wirth B."/>
            <person name="Zeniou-Meyer M."/>
            <person name="Zivanovic I."/>
            <person name="Bolotin-Fukuhara M."/>
            <person name="Thierry A."/>
            <person name="Bouchier C."/>
            <person name="Caudron B."/>
            <person name="Scarpelli C."/>
            <person name="Gaillardin C."/>
            <person name="Weissenbach J."/>
            <person name="Wincker P."/>
            <person name="Souciet J.L."/>
        </authorList>
    </citation>
    <scope>NUCLEOTIDE SEQUENCE [LARGE SCALE GENOMIC DNA]</scope>
    <source>
        <strain evidence="5">ATCC 36239 / CBS 767 / BCRC 21394 / JCM 1990 / NBRC 0083 / IGC 2968</strain>
    </source>
</reference>
<dbReference type="OrthoDB" id="432381at2759"/>
<dbReference type="AlphaFoldDB" id="Q6BSS3"/>
<dbReference type="Proteomes" id="UP000000599">
    <property type="component" value="Chromosome D"/>
</dbReference>
<gene>
    <name evidence="4" type="ordered locus">DEHA2D06644g</name>
</gene>
<dbReference type="eggNOG" id="KOG2938">
    <property type="taxonomic scope" value="Eukaryota"/>
</dbReference>
<dbReference type="InterPro" id="IPR001910">
    <property type="entry name" value="Inosine/uridine_hydrolase_dom"/>
</dbReference>
<evidence type="ECO:0000256" key="1">
    <source>
        <dbReference type="ARBA" id="ARBA00009176"/>
    </source>
</evidence>
<comment type="similarity">
    <text evidence="1">Belongs to the IUNH family.</text>
</comment>
<dbReference type="GeneID" id="2901341"/>
<evidence type="ECO:0000256" key="2">
    <source>
        <dbReference type="SAM" id="SignalP"/>
    </source>
</evidence>
<proteinExistence type="inferred from homology"/>
<dbReference type="STRING" id="284592.Q6BSS3"/>
<evidence type="ECO:0000259" key="3">
    <source>
        <dbReference type="Pfam" id="PF01156"/>
    </source>
</evidence>
<dbReference type="Pfam" id="PF01156">
    <property type="entry name" value="IU_nuc_hydro"/>
    <property type="match status" value="1"/>
</dbReference>
<dbReference type="GO" id="GO:0016799">
    <property type="term" value="F:hydrolase activity, hydrolyzing N-glycosyl compounds"/>
    <property type="evidence" value="ECO:0007669"/>
    <property type="project" value="InterPro"/>
</dbReference>
<evidence type="ECO:0000313" key="4">
    <source>
        <dbReference type="EMBL" id="CAG86891.2"/>
    </source>
</evidence>
<dbReference type="InterPro" id="IPR036452">
    <property type="entry name" value="Ribo_hydro-like"/>
</dbReference>
<dbReference type="CDD" id="cd02654">
    <property type="entry name" value="nuc_hydro_CjNH"/>
    <property type="match status" value="1"/>
</dbReference>
<dbReference type="InterPro" id="IPR052775">
    <property type="entry name" value="IUN_hydrolase"/>
</dbReference>
<organism evidence="4 5">
    <name type="scientific">Debaryomyces hansenii (strain ATCC 36239 / CBS 767 / BCRC 21394 / JCM 1990 / NBRC 0083 / IGC 2968)</name>
    <name type="common">Yeast</name>
    <name type="synonym">Torulaspora hansenii</name>
    <dbReference type="NCBI Taxonomy" id="284592"/>
    <lineage>
        <taxon>Eukaryota</taxon>
        <taxon>Fungi</taxon>
        <taxon>Dikarya</taxon>
        <taxon>Ascomycota</taxon>
        <taxon>Saccharomycotina</taxon>
        <taxon>Pichiomycetes</taxon>
        <taxon>Debaryomycetaceae</taxon>
        <taxon>Debaryomyces</taxon>
    </lineage>
</organism>
<sequence length="372" mass="41066">MHFVKSLILTVSAFTAVVYGNKSKKIFIDNDGATTPDVLIPIFYGYEILGYSASFGSSSLVDSVGATYNVLDMLNMTKCIPLYVGANNPLIRTNDSFHRWEDLYGTLYWQGGFSPDYQDMYSWADIQYNEEIPGALALINAVKKYPGEVEVYAAGTMTTVAQALSIYPDLVEDAAGLTIMGGYIDGQYVSAVEGGLVSDLFSDINLIQDPEAAQIALTAPWKSVTIAGNITNSLFHTTDEYQKIIKDLGGLGLIQSDPKLQYVKEFVGNGTAAPHGEENLPYWDEMAVGFVVNKDLIKQSVNISFAIDTAFDSPFYGQLRLWPENLAPKKGIRIGRAQLITEVDSDMFLNTITNIYTQDWSSYCTTNKFTKF</sequence>
<dbReference type="HOGENOM" id="CLU_036838_7_0_1"/>
<feature type="chain" id="PRO_5004271190" evidence="2">
    <location>
        <begin position="21"/>
        <end position="372"/>
    </location>
</feature>
<dbReference type="SUPFAM" id="SSF53590">
    <property type="entry name" value="Nucleoside hydrolase"/>
    <property type="match status" value="1"/>
</dbReference>
<name>Q6BSS3_DEBHA</name>
<dbReference type="KEGG" id="dha:DEHA2D06644g"/>
<dbReference type="Gene3D" id="3.90.245.10">
    <property type="entry name" value="Ribonucleoside hydrolase-like"/>
    <property type="match status" value="1"/>
</dbReference>